<sequence>MPTKFTLVIPTYNEAPIIGETLTEVVQVFQKHCQGPWTIVVADNASTDGTADIVRALNDPHTKVLCIKEKGRGRALRIARMYSDDRPRQ</sequence>
<dbReference type="AlphaFoldDB" id="A0A0G1XK16"/>
<name>A0A0G1XK16_9BACT</name>
<proteinExistence type="predicted"/>
<dbReference type="PANTHER" id="PTHR48090">
    <property type="entry name" value="UNDECAPRENYL-PHOSPHATE 4-DEOXY-4-FORMAMIDO-L-ARABINOSE TRANSFERASE-RELATED"/>
    <property type="match status" value="1"/>
</dbReference>
<dbReference type="PANTHER" id="PTHR48090:SF7">
    <property type="entry name" value="RFBJ PROTEIN"/>
    <property type="match status" value="1"/>
</dbReference>
<reference evidence="2 3" key="1">
    <citation type="journal article" date="2015" name="Nature">
        <title>rRNA introns, odd ribosomes, and small enigmatic genomes across a large radiation of phyla.</title>
        <authorList>
            <person name="Brown C.T."/>
            <person name="Hug L.A."/>
            <person name="Thomas B.C."/>
            <person name="Sharon I."/>
            <person name="Castelle C.J."/>
            <person name="Singh A."/>
            <person name="Wilkins M.J."/>
            <person name="Williams K.H."/>
            <person name="Banfield J.F."/>
        </authorList>
    </citation>
    <scope>NUCLEOTIDE SEQUENCE [LARGE SCALE GENOMIC DNA]</scope>
</reference>
<evidence type="ECO:0000313" key="2">
    <source>
        <dbReference type="EMBL" id="KKW31266.1"/>
    </source>
</evidence>
<evidence type="ECO:0000259" key="1">
    <source>
        <dbReference type="Pfam" id="PF00535"/>
    </source>
</evidence>
<protein>
    <submittedName>
        <fullName evidence="2">Glycosyl transferase family 2</fullName>
    </submittedName>
</protein>
<dbReference type="GO" id="GO:0016740">
    <property type="term" value="F:transferase activity"/>
    <property type="evidence" value="ECO:0007669"/>
    <property type="project" value="UniProtKB-KW"/>
</dbReference>
<keyword evidence="2" id="KW-0808">Transferase</keyword>
<dbReference type="Pfam" id="PF00535">
    <property type="entry name" value="Glycos_transf_2"/>
    <property type="match status" value="1"/>
</dbReference>
<dbReference type="SUPFAM" id="SSF53448">
    <property type="entry name" value="Nucleotide-diphospho-sugar transferases"/>
    <property type="match status" value="1"/>
</dbReference>
<gene>
    <name evidence="2" type="ORF">UY74_C0018G0001</name>
</gene>
<organism evidence="2 3">
    <name type="scientific">Candidatus Kaiserbacteria bacterium GW2011_GWC2_52_8b</name>
    <dbReference type="NCBI Taxonomy" id="1618676"/>
    <lineage>
        <taxon>Bacteria</taxon>
        <taxon>Candidatus Kaiseribacteriota</taxon>
    </lineage>
</organism>
<dbReference type="InterPro" id="IPR050256">
    <property type="entry name" value="Glycosyltransferase_2"/>
</dbReference>
<dbReference type="Proteomes" id="UP000034445">
    <property type="component" value="Unassembled WGS sequence"/>
</dbReference>
<dbReference type="Gene3D" id="3.90.550.10">
    <property type="entry name" value="Spore Coat Polysaccharide Biosynthesis Protein SpsA, Chain A"/>
    <property type="match status" value="1"/>
</dbReference>
<evidence type="ECO:0000313" key="3">
    <source>
        <dbReference type="Proteomes" id="UP000034445"/>
    </source>
</evidence>
<dbReference type="EMBL" id="LCRF01000018">
    <property type="protein sequence ID" value="KKW31266.1"/>
    <property type="molecule type" value="Genomic_DNA"/>
</dbReference>
<comment type="caution">
    <text evidence="2">The sequence shown here is derived from an EMBL/GenBank/DDBJ whole genome shotgun (WGS) entry which is preliminary data.</text>
</comment>
<dbReference type="InterPro" id="IPR029044">
    <property type="entry name" value="Nucleotide-diphossugar_trans"/>
</dbReference>
<feature type="non-terminal residue" evidence="2">
    <location>
        <position position="89"/>
    </location>
</feature>
<dbReference type="InterPro" id="IPR001173">
    <property type="entry name" value="Glyco_trans_2-like"/>
</dbReference>
<feature type="domain" description="Glycosyltransferase 2-like" evidence="1">
    <location>
        <begin position="7"/>
        <end position="79"/>
    </location>
</feature>
<accession>A0A0G1XK16</accession>